<gene>
    <name evidence="1" type="ORF">QF092_09005</name>
</gene>
<sequence length="233" mass="27136">MLGRLWGRKKADEVKIGVMTPTYNRPDCIRATLLQMAAQTRPPHIVCVHQNGHPDSYEWCILDLTLPFELIWLHSPEKLHQHGWYSRPLKRLLDEGCTHFFWADHDDTYLESHVEHSLDDLTEADFRISRFADVLYLDGKRMVWRKRVDFSKVHGPGGMSASMAFTRPFAERLLTELEEDREIHYSDNVLSKKVQPHFRCFASDRVTTRYMCHPGTVSSSHWLRTMLGDGVEG</sequence>
<name>A0ABY8QB06_9RHOB</name>
<dbReference type="Proteomes" id="UP001230978">
    <property type="component" value="Chromosome"/>
</dbReference>
<evidence type="ECO:0008006" key="3">
    <source>
        <dbReference type="Google" id="ProtNLM"/>
    </source>
</evidence>
<dbReference type="CDD" id="cd00761">
    <property type="entry name" value="Glyco_tranf_GTA_type"/>
    <property type="match status" value="1"/>
</dbReference>
<proteinExistence type="predicted"/>
<organism evidence="1 2">
    <name type="scientific">Fuscovulum ytuae</name>
    <dbReference type="NCBI Taxonomy" id="3042299"/>
    <lineage>
        <taxon>Bacteria</taxon>
        <taxon>Pseudomonadati</taxon>
        <taxon>Pseudomonadota</taxon>
        <taxon>Alphaproteobacteria</taxon>
        <taxon>Rhodobacterales</taxon>
        <taxon>Paracoccaceae</taxon>
        <taxon>Fuscovulum</taxon>
    </lineage>
</organism>
<evidence type="ECO:0000313" key="1">
    <source>
        <dbReference type="EMBL" id="WGV17898.1"/>
    </source>
</evidence>
<protein>
    <recommendedName>
        <fullName evidence="3">Glycosyltransferase</fullName>
    </recommendedName>
</protein>
<dbReference type="EMBL" id="CP124535">
    <property type="protein sequence ID" value="WGV17898.1"/>
    <property type="molecule type" value="Genomic_DNA"/>
</dbReference>
<reference evidence="1 2" key="1">
    <citation type="submission" date="2023-04" db="EMBL/GenBank/DDBJ databases">
        <title>YMD61, complete Genome.</title>
        <authorList>
            <person name="Zhang J."/>
        </authorList>
    </citation>
    <scope>NUCLEOTIDE SEQUENCE [LARGE SCALE GENOMIC DNA]</scope>
    <source>
        <strain evidence="1 2">YMD61</strain>
    </source>
</reference>
<dbReference type="RefSeq" id="WP_281469577.1">
    <property type="nucleotide sequence ID" value="NZ_CP124535.1"/>
</dbReference>
<keyword evidence="2" id="KW-1185">Reference proteome</keyword>
<evidence type="ECO:0000313" key="2">
    <source>
        <dbReference type="Proteomes" id="UP001230978"/>
    </source>
</evidence>
<dbReference type="InterPro" id="IPR029044">
    <property type="entry name" value="Nucleotide-diphossugar_trans"/>
</dbReference>
<dbReference type="SUPFAM" id="SSF53448">
    <property type="entry name" value="Nucleotide-diphospho-sugar transferases"/>
    <property type="match status" value="1"/>
</dbReference>
<accession>A0ABY8QB06</accession>